<feature type="compositionally biased region" description="Basic and acidic residues" evidence="1">
    <location>
        <begin position="1"/>
        <end position="60"/>
    </location>
</feature>
<dbReference type="Proteomes" id="UP000001396">
    <property type="component" value="Unassembled WGS sequence"/>
</dbReference>
<protein>
    <submittedName>
        <fullName evidence="3">Uncharacterized protein</fullName>
    </submittedName>
</protein>
<evidence type="ECO:0000256" key="1">
    <source>
        <dbReference type="SAM" id="MobiDB-lite"/>
    </source>
</evidence>
<evidence type="ECO:0000313" key="3">
    <source>
        <dbReference type="EMBL" id="EFA76960.1"/>
    </source>
</evidence>
<reference evidence="3 4" key="1">
    <citation type="journal article" date="2011" name="Genome Res.">
        <title>Phylogeny-wide analysis of social amoeba genomes highlights ancient origins for complex intercellular communication.</title>
        <authorList>
            <person name="Heidel A.J."/>
            <person name="Lawal H.M."/>
            <person name="Felder M."/>
            <person name="Schilde C."/>
            <person name="Helps N.R."/>
            <person name="Tunggal B."/>
            <person name="Rivero F."/>
            <person name="John U."/>
            <person name="Schleicher M."/>
            <person name="Eichinger L."/>
            <person name="Platzer M."/>
            <person name="Noegel A.A."/>
            <person name="Schaap P."/>
            <person name="Gloeckner G."/>
        </authorList>
    </citation>
    <scope>NUCLEOTIDE SEQUENCE [LARGE SCALE GENOMIC DNA]</scope>
    <source>
        <strain evidence="4">ATCC 26659 / Pp 5 / PN500</strain>
    </source>
</reference>
<name>D3BNK9_HETP5</name>
<keyword evidence="4" id="KW-1185">Reference proteome</keyword>
<dbReference type="InParanoid" id="D3BNK9"/>
<evidence type="ECO:0000313" key="4">
    <source>
        <dbReference type="Proteomes" id="UP000001396"/>
    </source>
</evidence>
<keyword evidence="2" id="KW-1133">Transmembrane helix</keyword>
<organism evidence="3 4">
    <name type="scientific">Heterostelium pallidum (strain ATCC 26659 / Pp 5 / PN500)</name>
    <name type="common">Cellular slime mold</name>
    <name type="synonym">Polysphondylium pallidum</name>
    <dbReference type="NCBI Taxonomy" id="670386"/>
    <lineage>
        <taxon>Eukaryota</taxon>
        <taxon>Amoebozoa</taxon>
        <taxon>Evosea</taxon>
        <taxon>Eumycetozoa</taxon>
        <taxon>Dictyostelia</taxon>
        <taxon>Acytosteliales</taxon>
        <taxon>Acytosteliaceae</taxon>
        <taxon>Heterostelium</taxon>
    </lineage>
</organism>
<feature type="transmembrane region" description="Helical" evidence="2">
    <location>
        <begin position="241"/>
        <end position="262"/>
    </location>
</feature>
<dbReference type="AlphaFoldDB" id="D3BNK9"/>
<gene>
    <name evidence="3" type="ORF">PPL_09712</name>
</gene>
<feature type="transmembrane region" description="Helical" evidence="2">
    <location>
        <begin position="274"/>
        <end position="295"/>
    </location>
</feature>
<dbReference type="InterPro" id="IPR022564">
    <property type="entry name" value="DUF2678"/>
</dbReference>
<feature type="region of interest" description="Disordered" evidence="1">
    <location>
        <begin position="1"/>
        <end position="61"/>
    </location>
</feature>
<sequence>MVCQREEREQPESREARRIEREERKKERAALRAEKRAKKSERAERGSERGNNRSSERVKDNTTIIEGVQNIELDKKSEPKEKVLEKHSKRSKERYEKNSIRKLINQVLKGYEKGSSITVEDILNKSIDLQTQKIRTYFKNDFHNQFFCLLLFYFLNVKNLADIYMNFYKVTQDNQYFNNEIQVTLNGRETKRKMDQPLFGEQRKQTQVYVVYILQPSFDLKMLVFSLAIGVFFGIKQPRDFVLVVTLLVILISTGLLVRWWRDRDDVIHPKFKYLLALLILSTILAGISVNIYAWQKAPLPQPKW</sequence>
<accession>D3BNK9</accession>
<dbReference type="Pfam" id="PF10856">
    <property type="entry name" value="DUF2678"/>
    <property type="match status" value="1"/>
</dbReference>
<evidence type="ECO:0000256" key="2">
    <source>
        <dbReference type="SAM" id="Phobius"/>
    </source>
</evidence>
<keyword evidence="2" id="KW-0812">Transmembrane</keyword>
<dbReference type="GeneID" id="31365186"/>
<dbReference type="RefSeq" id="XP_020429091.1">
    <property type="nucleotide sequence ID" value="XM_020580504.1"/>
</dbReference>
<keyword evidence="2" id="KW-0472">Membrane</keyword>
<dbReference type="EMBL" id="ADBJ01000044">
    <property type="protein sequence ID" value="EFA76960.1"/>
    <property type="molecule type" value="Genomic_DNA"/>
</dbReference>
<feature type="transmembrane region" description="Helical" evidence="2">
    <location>
        <begin position="209"/>
        <end position="235"/>
    </location>
</feature>
<proteinExistence type="predicted"/>
<comment type="caution">
    <text evidence="3">The sequence shown here is derived from an EMBL/GenBank/DDBJ whole genome shotgun (WGS) entry which is preliminary data.</text>
</comment>